<evidence type="ECO:0000313" key="1">
    <source>
        <dbReference type="EMBL" id="KAI5655707.1"/>
    </source>
</evidence>
<keyword evidence="2" id="KW-1185">Reference proteome</keyword>
<proteinExistence type="predicted"/>
<gene>
    <name evidence="1" type="ORF">M9H77_32894</name>
</gene>
<reference evidence="2" key="1">
    <citation type="journal article" date="2023" name="Nat. Plants">
        <title>Single-cell RNA sequencing provides a high-resolution roadmap for understanding the multicellular compartmentation of specialized metabolism.</title>
        <authorList>
            <person name="Sun S."/>
            <person name="Shen X."/>
            <person name="Li Y."/>
            <person name="Li Y."/>
            <person name="Wang S."/>
            <person name="Li R."/>
            <person name="Zhang H."/>
            <person name="Shen G."/>
            <person name="Guo B."/>
            <person name="Wei J."/>
            <person name="Xu J."/>
            <person name="St-Pierre B."/>
            <person name="Chen S."/>
            <person name="Sun C."/>
        </authorList>
    </citation>
    <scope>NUCLEOTIDE SEQUENCE [LARGE SCALE GENOMIC DNA]</scope>
</reference>
<dbReference type="Proteomes" id="UP001060085">
    <property type="component" value="Linkage Group LG07"/>
</dbReference>
<protein>
    <submittedName>
        <fullName evidence="1">Uncharacterized protein</fullName>
    </submittedName>
</protein>
<accession>A0ACC0A472</accession>
<evidence type="ECO:0000313" key="2">
    <source>
        <dbReference type="Proteomes" id="UP001060085"/>
    </source>
</evidence>
<sequence length="118" mass="13431">MGIPIAILVKYKLLIAANQTATITPMITTLLWPFLLKLFFSFRPLHEALLDITYGLRLFLFQMGQIAFGSDPSAAAAHGGMRWERALRLVYERLIRTRHPRFSESEEESLRALSVLAL</sequence>
<comment type="caution">
    <text evidence="1">The sequence shown here is derived from an EMBL/GenBank/DDBJ whole genome shotgun (WGS) entry which is preliminary data.</text>
</comment>
<organism evidence="1 2">
    <name type="scientific">Catharanthus roseus</name>
    <name type="common">Madagascar periwinkle</name>
    <name type="synonym">Vinca rosea</name>
    <dbReference type="NCBI Taxonomy" id="4058"/>
    <lineage>
        <taxon>Eukaryota</taxon>
        <taxon>Viridiplantae</taxon>
        <taxon>Streptophyta</taxon>
        <taxon>Embryophyta</taxon>
        <taxon>Tracheophyta</taxon>
        <taxon>Spermatophyta</taxon>
        <taxon>Magnoliopsida</taxon>
        <taxon>eudicotyledons</taxon>
        <taxon>Gunneridae</taxon>
        <taxon>Pentapetalae</taxon>
        <taxon>asterids</taxon>
        <taxon>lamiids</taxon>
        <taxon>Gentianales</taxon>
        <taxon>Apocynaceae</taxon>
        <taxon>Rauvolfioideae</taxon>
        <taxon>Vinceae</taxon>
        <taxon>Catharanthinae</taxon>
        <taxon>Catharanthus</taxon>
    </lineage>
</organism>
<name>A0ACC0A472_CATRO</name>
<dbReference type="EMBL" id="CM044707">
    <property type="protein sequence ID" value="KAI5655707.1"/>
    <property type="molecule type" value="Genomic_DNA"/>
</dbReference>